<name>E9D5L7_COCPS</name>
<proteinExistence type="predicted"/>
<gene>
    <name evidence="1" type="ORF">CPSG_04897</name>
</gene>
<dbReference type="OMA" id="YFACGEC"/>
<dbReference type="VEuPathDB" id="FungiDB:CPSG_04897"/>
<sequence>MATRRTQLPNLPKEVLDQISSNLGYASCLALTLTCRELYAKVNLPTRPISDIYCHSKKPYAMTDLLEIEMWPVYNGAAFDDDHLKQATPNRDFFACYICLRLRSASEFSNAMMKGKRGKLGYSIVSERSKRFCMSCGVLYSLYQPGKPFQFGGSLLGTAWVCRGCHGLKTLTLWDMGSSSDGTCPDCGEKPPYLLETST</sequence>
<dbReference type="Proteomes" id="UP000002497">
    <property type="component" value="Unassembled WGS sequence"/>
</dbReference>
<evidence type="ECO:0000313" key="1">
    <source>
        <dbReference type="EMBL" id="EFW18211.1"/>
    </source>
</evidence>
<dbReference type="HOGENOM" id="CLU_090423_1_0_1"/>
<protein>
    <recommendedName>
        <fullName evidence="3">F-box domain-containing protein</fullName>
    </recommendedName>
</protein>
<evidence type="ECO:0000313" key="2">
    <source>
        <dbReference type="Proteomes" id="UP000002497"/>
    </source>
</evidence>
<dbReference type="OrthoDB" id="4172504at2759"/>
<dbReference type="EMBL" id="GL636492">
    <property type="protein sequence ID" value="EFW18211.1"/>
    <property type="molecule type" value="Genomic_DNA"/>
</dbReference>
<accession>E9D5L7</accession>
<evidence type="ECO:0008006" key="3">
    <source>
        <dbReference type="Google" id="ProtNLM"/>
    </source>
</evidence>
<reference evidence="2" key="1">
    <citation type="journal article" date="2010" name="Genome Res.">
        <title>Population genomic sequencing of Coccidioides fungi reveals recent hybridization and transposon control.</title>
        <authorList>
            <person name="Neafsey D.E."/>
            <person name="Barker B.M."/>
            <person name="Sharpton T.J."/>
            <person name="Stajich J.E."/>
            <person name="Park D.J."/>
            <person name="Whiston E."/>
            <person name="Hung C.-Y."/>
            <person name="McMahan C."/>
            <person name="White J."/>
            <person name="Sykes S."/>
            <person name="Heiman D."/>
            <person name="Young S."/>
            <person name="Zeng Q."/>
            <person name="Abouelleil A."/>
            <person name="Aftuck L."/>
            <person name="Bessette D."/>
            <person name="Brown A."/>
            <person name="FitzGerald M."/>
            <person name="Lui A."/>
            <person name="Macdonald J.P."/>
            <person name="Priest M."/>
            <person name="Orbach M.J."/>
            <person name="Galgiani J.N."/>
            <person name="Kirkland T.N."/>
            <person name="Cole G.T."/>
            <person name="Birren B.W."/>
            <person name="Henn M.R."/>
            <person name="Taylor J.W."/>
            <person name="Rounsley S.D."/>
        </authorList>
    </citation>
    <scope>NUCLEOTIDE SEQUENCE [LARGE SCALE GENOMIC DNA]</scope>
    <source>
        <strain evidence="2">RMSCC 757 / Silveira</strain>
    </source>
</reference>
<keyword evidence="2" id="KW-1185">Reference proteome</keyword>
<reference evidence="2" key="2">
    <citation type="submission" date="2010-03" db="EMBL/GenBank/DDBJ databases">
        <title>The genome sequence of Coccidioides posadasii strain Silveira.</title>
        <authorList>
            <consortium name="The Broad Institute Genome Sequencing Center for Infectious Disease"/>
            <person name="Neafsey D."/>
            <person name="Orbach M."/>
            <person name="Henn M.R."/>
            <person name="Cole G.T."/>
            <person name="Galgiani J."/>
            <person name="Gardner M.J."/>
            <person name="Kirkland T.N."/>
            <person name="Taylor J.W."/>
            <person name="Young S.K."/>
            <person name="Zeng Q."/>
            <person name="Koehrsen M."/>
            <person name="Alvarado L."/>
            <person name="Berlin A."/>
            <person name="Borenstein D."/>
            <person name="Chapman S.B."/>
            <person name="Chen Z."/>
            <person name="Engels R."/>
            <person name="Freedman E."/>
            <person name="Gellesch M."/>
            <person name="Goldberg J."/>
            <person name="Griggs A."/>
            <person name="Gujja S."/>
            <person name="Heilman E."/>
            <person name="Heiman D."/>
            <person name="Howarth C."/>
            <person name="Jen D."/>
            <person name="Larson L."/>
            <person name="Mehta T."/>
            <person name="Neiman D."/>
            <person name="Park D."/>
            <person name="Pearson M."/>
            <person name="Richards J."/>
            <person name="Roberts A."/>
            <person name="Saif S."/>
            <person name="Shea T."/>
            <person name="Shenoy N."/>
            <person name="Sisk P."/>
            <person name="Stolte C."/>
            <person name="Sykes S."/>
            <person name="Walk T."/>
            <person name="White J."/>
            <person name="Yandava C."/>
            <person name="Haas B."/>
            <person name="Nusbaum C."/>
            <person name="Birren B."/>
        </authorList>
    </citation>
    <scope>NUCLEOTIDE SEQUENCE [LARGE SCALE GENOMIC DNA]</scope>
    <source>
        <strain evidence="2">RMSCC 757 / Silveira</strain>
    </source>
</reference>
<organism evidence="2">
    <name type="scientific">Coccidioides posadasii (strain RMSCC 757 / Silveira)</name>
    <name type="common">Valley fever fungus</name>
    <dbReference type="NCBI Taxonomy" id="443226"/>
    <lineage>
        <taxon>Eukaryota</taxon>
        <taxon>Fungi</taxon>
        <taxon>Dikarya</taxon>
        <taxon>Ascomycota</taxon>
        <taxon>Pezizomycotina</taxon>
        <taxon>Eurotiomycetes</taxon>
        <taxon>Eurotiomycetidae</taxon>
        <taxon>Onygenales</taxon>
        <taxon>Onygenaceae</taxon>
        <taxon>Coccidioides</taxon>
    </lineage>
</organism>
<dbReference type="AlphaFoldDB" id="E9D5L7"/>